<sequence>MAPEGEQVMEETVDFIRMENGSYEEYQLLDRLYQKHNQNLPGELLSQLQRLAGDKMGYKIDRFEHSVQSATRAFRAGEDEEVVVIALLHDIGDIMAPENHSDLAAAILQPYISKDNHWLVKHHGIFQGYYFWHHMGGDRNAREQYRGHPLFERTAAWCHNYDQNSFDPEYENMPLSAFEPMVRRIIGRKPWSFAV</sequence>
<gene>
    <name evidence="2" type="ORF">FRZ61_16060</name>
</gene>
<keyword evidence="2" id="KW-0378">Hydrolase</keyword>
<proteinExistence type="predicted"/>
<name>A0A5J6MX39_9PROT</name>
<dbReference type="PANTHER" id="PTHR40202">
    <property type="match status" value="1"/>
</dbReference>
<dbReference type="PANTHER" id="PTHR40202:SF1">
    <property type="entry name" value="HD DOMAIN-CONTAINING PROTEIN"/>
    <property type="match status" value="1"/>
</dbReference>
<dbReference type="SUPFAM" id="SSF109604">
    <property type="entry name" value="HD-domain/PDEase-like"/>
    <property type="match status" value="1"/>
</dbReference>
<dbReference type="InterPro" id="IPR052567">
    <property type="entry name" value="OP_Dioxygenase"/>
</dbReference>
<dbReference type="RefSeq" id="WP_225309177.1">
    <property type="nucleotide sequence ID" value="NZ_CP042582.1"/>
</dbReference>
<organism evidence="2 3">
    <name type="scientific">Hypericibacter adhaerens</name>
    <dbReference type="NCBI Taxonomy" id="2602016"/>
    <lineage>
        <taxon>Bacteria</taxon>
        <taxon>Pseudomonadati</taxon>
        <taxon>Pseudomonadota</taxon>
        <taxon>Alphaproteobacteria</taxon>
        <taxon>Rhodospirillales</taxon>
        <taxon>Dongiaceae</taxon>
        <taxon>Hypericibacter</taxon>
    </lineage>
</organism>
<dbReference type="Gene3D" id="1.10.3210.10">
    <property type="entry name" value="Hypothetical protein af1432"/>
    <property type="match status" value="1"/>
</dbReference>
<evidence type="ECO:0000313" key="3">
    <source>
        <dbReference type="Proteomes" id="UP000325797"/>
    </source>
</evidence>
<dbReference type="AlphaFoldDB" id="A0A5J6MX39"/>
<dbReference type="Pfam" id="PF01966">
    <property type="entry name" value="HD"/>
    <property type="match status" value="1"/>
</dbReference>
<dbReference type="KEGG" id="hadh:FRZ61_16060"/>
<accession>A0A5J6MX39</accession>
<feature type="domain" description="HD" evidence="1">
    <location>
        <begin position="62"/>
        <end position="129"/>
    </location>
</feature>
<dbReference type="InterPro" id="IPR006674">
    <property type="entry name" value="HD_domain"/>
</dbReference>
<dbReference type="GO" id="GO:0016787">
    <property type="term" value="F:hydrolase activity"/>
    <property type="evidence" value="ECO:0007669"/>
    <property type="project" value="UniProtKB-KW"/>
</dbReference>
<evidence type="ECO:0000313" key="2">
    <source>
        <dbReference type="EMBL" id="QEX21677.1"/>
    </source>
</evidence>
<dbReference type="EMBL" id="CP042582">
    <property type="protein sequence ID" value="QEX21677.1"/>
    <property type="molecule type" value="Genomic_DNA"/>
</dbReference>
<protein>
    <submittedName>
        <fullName evidence="2">Phosphohydrolase</fullName>
    </submittedName>
</protein>
<keyword evidence="3" id="KW-1185">Reference proteome</keyword>
<reference evidence="2 3" key="1">
    <citation type="submission" date="2019-08" db="EMBL/GenBank/DDBJ databases">
        <title>Hyperibacter terrae gen. nov., sp. nov. and Hyperibacter viscosus sp. nov., two new members in the family Rhodospirillaceae isolated from the rhizosphere of Hypericum perforatum.</title>
        <authorList>
            <person name="Noviana Z."/>
        </authorList>
    </citation>
    <scope>NUCLEOTIDE SEQUENCE [LARGE SCALE GENOMIC DNA]</scope>
    <source>
        <strain evidence="2 3">R5959</strain>
    </source>
</reference>
<evidence type="ECO:0000259" key="1">
    <source>
        <dbReference type="Pfam" id="PF01966"/>
    </source>
</evidence>
<dbReference type="Proteomes" id="UP000325797">
    <property type="component" value="Chromosome"/>
</dbReference>